<reference evidence="5" key="1">
    <citation type="journal article" date="2014" name="Front. Microbiol.">
        <title>High frequency of phylogenetically diverse reductive dehalogenase-homologous genes in deep subseafloor sedimentary metagenomes.</title>
        <authorList>
            <person name="Kawai M."/>
            <person name="Futagami T."/>
            <person name="Toyoda A."/>
            <person name="Takaki Y."/>
            <person name="Nishi S."/>
            <person name="Hori S."/>
            <person name="Arai W."/>
            <person name="Tsubouchi T."/>
            <person name="Morono Y."/>
            <person name="Uchiyama I."/>
            <person name="Ito T."/>
            <person name="Fujiyama A."/>
            <person name="Inagaki F."/>
            <person name="Takami H."/>
        </authorList>
    </citation>
    <scope>NUCLEOTIDE SEQUENCE</scope>
    <source>
        <strain evidence="5">Expedition CK06-06</strain>
    </source>
</reference>
<evidence type="ECO:0000256" key="3">
    <source>
        <dbReference type="ARBA" id="ARBA00022801"/>
    </source>
</evidence>
<dbReference type="GO" id="GO:0003676">
    <property type="term" value="F:nucleic acid binding"/>
    <property type="evidence" value="ECO:0007669"/>
    <property type="project" value="InterPro"/>
</dbReference>
<dbReference type="AlphaFoldDB" id="X0WFE2"/>
<dbReference type="InterPro" id="IPR011856">
    <property type="entry name" value="tRNA_endonuc-like_dom_sf"/>
</dbReference>
<evidence type="ECO:0000259" key="4">
    <source>
        <dbReference type="SMART" id="SM00990"/>
    </source>
</evidence>
<dbReference type="InterPro" id="IPR014883">
    <property type="entry name" value="VRR_NUC"/>
</dbReference>
<dbReference type="GO" id="GO:0016788">
    <property type="term" value="F:hydrolase activity, acting on ester bonds"/>
    <property type="evidence" value="ECO:0007669"/>
    <property type="project" value="InterPro"/>
</dbReference>
<name>X0WFE2_9ZZZZ</name>
<evidence type="ECO:0000313" key="5">
    <source>
        <dbReference type="EMBL" id="GAG23243.1"/>
    </source>
</evidence>
<dbReference type="SMART" id="SM00990">
    <property type="entry name" value="VRR_NUC"/>
    <property type="match status" value="1"/>
</dbReference>
<feature type="non-terminal residue" evidence="5">
    <location>
        <position position="1"/>
    </location>
</feature>
<evidence type="ECO:0000256" key="1">
    <source>
        <dbReference type="ARBA" id="ARBA00001946"/>
    </source>
</evidence>
<evidence type="ECO:0000256" key="2">
    <source>
        <dbReference type="ARBA" id="ARBA00022722"/>
    </source>
</evidence>
<comment type="cofactor">
    <cofactor evidence="1">
        <name>Mg(2+)</name>
        <dbReference type="ChEBI" id="CHEBI:18420"/>
    </cofactor>
</comment>
<dbReference type="Pfam" id="PF08774">
    <property type="entry name" value="VRR_NUC"/>
    <property type="match status" value="1"/>
</dbReference>
<accession>X0WFE2</accession>
<protein>
    <recommendedName>
        <fullName evidence="4">VRR-NUC domain-containing protein</fullName>
    </recommendedName>
</protein>
<keyword evidence="2" id="KW-0540">Nuclease</keyword>
<feature type="domain" description="VRR-NUC" evidence="4">
    <location>
        <begin position="7"/>
        <end position="90"/>
    </location>
</feature>
<proteinExistence type="predicted"/>
<dbReference type="EMBL" id="BARS01037167">
    <property type="protein sequence ID" value="GAG23243.1"/>
    <property type="molecule type" value="Genomic_DNA"/>
</dbReference>
<comment type="caution">
    <text evidence="5">The sequence shown here is derived from an EMBL/GenBank/DDBJ whole genome shotgun (WGS) entry which is preliminary data.</text>
</comment>
<keyword evidence="3" id="KW-0378">Hydrolase</keyword>
<organism evidence="5">
    <name type="scientific">marine sediment metagenome</name>
    <dbReference type="NCBI Taxonomy" id="412755"/>
    <lineage>
        <taxon>unclassified sequences</taxon>
        <taxon>metagenomes</taxon>
        <taxon>ecological metagenomes</taxon>
    </lineage>
</organism>
<dbReference type="Gene3D" id="3.40.1350.10">
    <property type="match status" value="1"/>
</dbReference>
<dbReference type="GO" id="GO:0004518">
    <property type="term" value="F:nuclease activity"/>
    <property type="evidence" value="ECO:0007669"/>
    <property type="project" value="UniProtKB-KW"/>
</dbReference>
<gene>
    <name evidence="5" type="ORF">S01H1_57023</name>
</gene>
<sequence length="101" mass="11454">NYRSKGKKEMKLQEHLLHDLKQMNGVIAMSVNQTALCLRGMPDVVIYIEGGTTRFVEVKVGKDVLSDIQKYRIKQLQSLGFEVDIVRTKDDIYNVLKSLGG</sequence>